<dbReference type="OrthoDB" id="389074at2"/>
<evidence type="ECO:0000256" key="1">
    <source>
        <dbReference type="ARBA" id="ARBA00001933"/>
    </source>
</evidence>
<keyword evidence="3 9" id="KW-0032">Aminotransferase</keyword>
<reference evidence="10" key="1">
    <citation type="submission" date="2016-10" db="EMBL/GenBank/DDBJ databases">
        <authorList>
            <person name="Varghese N."/>
            <person name="Submissions S."/>
        </authorList>
    </citation>
    <scope>NUCLEOTIDE SEQUENCE [LARGE SCALE GENOMIC DNA]</scope>
    <source>
        <strain evidence="10">DSM 3669</strain>
    </source>
</reference>
<evidence type="ECO:0000256" key="5">
    <source>
        <dbReference type="ARBA" id="ARBA00022898"/>
    </source>
</evidence>
<keyword evidence="5 7" id="KW-0663">Pyridoxal phosphate</keyword>
<comment type="similarity">
    <text evidence="2">Belongs to the class-V pyridoxal-phosphate-dependent aminotransferase family.</text>
</comment>
<comment type="cofactor">
    <cofactor evidence="1 7">
        <name>pyridoxal 5'-phosphate</name>
        <dbReference type="ChEBI" id="CHEBI:597326"/>
    </cofactor>
</comment>
<accession>A0A1I6EGI4</accession>
<evidence type="ECO:0000256" key="7">
    <source>
        <dbReference type="PIRSR" id="PIRSR000524-50"/>
    </source>
</evidence>
<sequence length="383" mass="41429">MQDKSYLMIPGPTPVPPSVVAAMTAPMFGHRSEDFQAMHKEIIGKLQKLFQTQNEIYVLTSSGTGGMESAVANTVSPGDKVLTLVGGKFGERWSELANQYGAEVIELNYEWGTCVDPQAVQEQLAANPDIKVVFATQNETSTGVTNDIEALGKIVAQTPALFVVDGVSGVGGIEIKVDEWNVDILTTGSQKSLMLPPGLAIQSISDKAWKKIEENKSPRYYFSLLKARKQYPKWNTAYTPAVSLFVGLNAALDMILNEGLDNVYARHKLMRDATRAAIRALGLNLMTDDAYASPVVTSVYAPEGIGADDIRKVLKQEYNITFAGGQAKLKNKILRIAHMGFADKMDIIIAVSGLEMALQKVGYPVELGAGVKAAQQVFLGVLG</sequence>
<dbReference type="GO" id="GO:0008453">
    <property type="term" value="F:alanine-glyoxylate transaminase activity"/>
    <property type="evidence" value="ECO:0007669"/>
    <property type="project" value="TreeGrafter"/>
</dbReference>
<evidence type="ECO:0000256" key="4">
    <source>
        <dbReference type="ARBA" id="ARBA00022679"/>
    </source>
</evidence>
<dbReference type="FunFam" id="3.90.1150.10:FF:000031">
    <property type="entry name" value="Serine--glyoxylate aminotransferase"/>
    <property type="match status" value="1"/>
</dbReference>
<dbReference type="GO" id="GO:0004760">
    <property type="term" value="F:L-serine-pyruvate transaminase activity"/>
    <property type="evidence" value="ECO:0007669"/>
    <property type="project" value="TreeGrafter"/>
</dbReference>
<dbReference type="InterPro" id="IPR015424">
    <property type="entry name" value="PyrdxlP-dep_Trfase"/>
</dbReference>
<dbReference type="SUPFAM" id="SSF53383">
    <property type="entry name" value="PLP-dependent transferases"/>
    <property type="match status" value="1"/>
</dbReference>
<name>A0A1I6EGI4_9FIRM</name>
<feature type="modified residue" description="N6-(pyridoxal phosphate)lysine" evidence="7">
    <location>
        <position position="191"/>
    </location>
</feature>
<dbReference type="EMBL" id="FOYM01000041">
    <property type="protein sequence ID" value="SFR16661.1"/>
    <property type="molecule type" value="Genomic_DNA"/>
</dbReference>
<dbReference type="PANTHER" id="PTHR21152:SF40">
    <property type="entry name" value="ALANINE--GLYOXYLATE AMINOTRANSFERASE"/>
    <property type="match status" value="1"/>
</dbReference>
<dbReference type="STRING" id="39060.SAMN05660706_14125"/>
<feature type="binding site" evidence="6">
    <location>
        <position position="335"/>
    </location>
    <ligand>
        <name>substrate</name>
    </ligand>
</feature>
<evidence type="ECO:0000256" key="3">
    <source>
        <dbReference type="ARBA" id="ARBA00022576"/>
    </source>
</evidence>
<protein>
    <submittedName>
        <fullName evidence="9">Aspartate aminotransferase</fullName>
    </submittedName>
</protein>
<dbReference type="Pfam" id="PF00266">
    <property type="entry name" value="Aminotran_5"/>
    <property type="match status" value="1"/>
</dbReference>
<evidence type="ECO:0000313" key="9">
    <source>
        <dbReference type="EMBL" id="SFR16661.1"/>
    </source>
</evidence>
<dbReference type="AlphaFoldDB" id="A0A1I6EGI4"/>
<dbReference type="GO" id="GO:0019265">
    <property type="term" value="P:glycine biosynthetic process, by transamination of glyoxylate"/>
    <property type="evidence" value="ECO:0007669"/>
    <property type="project" value="TreeGrafter"/>
</dbReference>
<proteinExistence type="inferred from homology"/>
<dbReference type="InterPro" id="IPR015421">
    <property type="entry name" value="PyrdxlP-dep_Trfase_major"/>
</dbReference>
<evidence type="ECO:0000313" key="10">
    <source>
        <dbReference type="Proteomes" id="UP000199584"/>
    </source>
</evidence>
<keyword evidence="10" id="KW-1185">Reference proteome</keyword>
<keyword evidence="4 9" id="KW-0808">Transferase</keyword>
<dbReference type="Gene3D" id="3.40.640.10">
    <property type="entry name" value="Type I PLP-dependent aspartate aminotransferase-like (Major domain)"/>
    <property type="match status" value="1"/>
</dbReference>
<dbReference type="FunFam" id="3.40.640.10:FF:000027">
    <property type="entry name" value="Serine--pyruvate aminotransferase, mitochondrial"/>
    <property type="match status" value="1"/>
</dbReference>
<dbReference type="PANTHER" id="PTHR21152">
    <property type="entry name" value="AMINOTRANSFERASE CLASS V"/>
    <property type="match status" value="1"/>
</dbReference>
<organism evidence="9 10">
    <name type="scientific">Desulfoscipio geothermicus DSM 3669</name>
    <dbReference type="NCBI Taxonomy" id="1121426"/>
    <lineage>
        <taxon>Bacteria</taxon>
        <taxon>Bacillati</taxon>
        <taxon>Bacillota</taxon>
        <taxon>Clostridia</taxon>
        <taxon>Eubacteriales</taxon>
        <taxon>Desulfallaceae</taxon>
        <taxon>Desulfoscipio</taxon>
    </lineage>
</organism>
<evidence type="ECO:0000256" key="2">
    <source>
        <dbReference type="ARBA" id="ARBA00009236"/>
    </source>
</evidence>
<evidence type="ECO:0000256" key="6">
    <source>
        <dbReference type="PIRSR" id="PIRSR000524-1"/>
    </source>
</evidence>
<evidence type="ECO:0000259" key="8">
    <source>
        <dbReference type="Pfam" id="PF00266"/>
    </source>
</evidence>
<dbReference type="Proteomes" id="UP000199584">
    <property type="component" value="Unassembled WGS sequence"/>
</dbReference>
<dbReference type="RefSeq" id="WP_092487417.1">
    <property type="nucleotide sequence ID" value="NZ_FOYM01000041.1"/>
</dbReference>
<dbReference type="PIRSF" id="PIRSF000524">
    <property type="entry name" value="SPT"/>
    <property type="match status" value="1"/>
</dbReference>
<dbReference type="Gene3D" id="3.90.1150.10">
    <property type="entry name" value="Aspartate Aminotransferase, domain 1"/>
    <property type="match status" value="1"/>
</dbReference>
<dbReference type="InterPro" id="IPR000192">
    <property type="entry name" value="Aminotrans_V_dom"/>
</dbReference>
<dbReference type="InterPro" id="IPR015422">
    <property type="entry name" value="PyrdxlP-dep_Trfase_small"/>
</dbReference>
<feature type="domain" description="Aminotransferase class V" evidence="8">
    <location>
        <begin position="6"/>
        <end position="327"/>
    </location>
</feature>
<dbReference type="InterPro" id="IPR024169">
    <property type="entry name" value="SP_NH2Trfase/AEP_transaminase"/>
</dbReference>
<gene>
    <name evidence="9" type="ORF">SAMN05660706_14125</name>
</gene>